<dbReference type="PROSITE" id="PS50102">
    <property type="entry name" value="RRM"/>
    <property type="match status" value="1"/>
</dbReference>
<feature type="domain" description="RRM" evidence="3">
    <location>
        <begin position="25"/>
        <end position="111"/>
    </location>
</feature>
<sequence length="409" mass="46938">MCHISTQTVYLVGSKVKMDQTHEARTIVVSGFPENELDCRRMADKLVIHFQKAKSAGGDVELIKYPTPIRGVAYITFEEKEVADRVLTVDQLLADKELEKEYPLTVYRFSQEAFCCARAEVDLSLFSEQEKLVKELRTRNRAVIVSSLQANQRVRVEGPFTAIKKLREDLLQLLETSQREKSVTARDRRRERQSSRVVTSEQGAAPFSSEADASNAEACLIWLDTNVFRYIQHVHKDDFDCILKKHNVQATTQVGTELTEVTLKKRYQDLWQLETAKLEVEQWVSNLQSNLRTETIHYEKDFEEEKFLQACKDISRGFPRVLFIPVEGHIDIIGNPSDCYLFCQLVEMQIKPSLHDKEGCLSTSPGASDMSYYSIGRTCEPNSLPMTMNSDLHRSNLHSSMHCDNWSER</sequence>
<dbReference type="InterPro" id="IPR009909">
    <property type="entry name" value="Nmi/IFP35_dom"/>
</dbReference>
<dbReference type="EMBL" id="JAAWVQ010071972">
    <property type="protein sequence ID" value="MBN3277631.1"/>
    <property type="molecule type" value="Genomic_DNA"/>
</dbReference>
<reference evidence="4" key="1">
    <citation type="journal article" date="2021" name="Cell">
        <title>Tracing the genetic footprints of vertebrate landing in non-teleost ray-finned fishes.</title>
        <authorList>
            <person name="Bi X."/>
            <person name="Wang K."/>
            <person name="Yang L."/>
            <person name="Pan H."/>
            <person name="Jiang H."/>
            <person name="Wei Q."/>
            <person name="Fang M."/>
            <person name="Yu H."/>
            <person name="Zhu C."/>
            <person name="Cai Y."/>
            <person name="He Y."/>
            <person name="Gan X."/>
            <person name="Zeng H."/>
            <person name="Yu D."/>
            <person name="Zhu Y."/>
            <person name="Jiang H."/>
            <person name="Qiu Q."/>
            <person name="Yang H."/>
            <person name="Zhang Y.E."/>
            <person name="Wang W."/>
            <person name="Zhu M."/>
            <person name="He S."/>
            <person name="Zhang G."/>
        </authorList>
    </citation>
    <scope>NUCLEOTIDE SEQUENCE</scope>
    <source>
        <strain evidence="4">Pddl_001</strain>
    </source>
</reference>
<feature type="non-terminal residue" evidence="4">
    <location>
        <position position="1"/>
    </location>
</feature>
<name>A0ABS2XU83_POLSP</name>
<feature type="region of interest" description="Disordered" evidence="2">
    <location>
        <begin position="182"/>
        <end position="209"/>
    </location>
</feature>
<feature type="compositionally biased region" description="Basic and acidic residues" evidence="2">
    <location>
        <begin position="182"/>
        <end position="194"/>
    </location>
</feature>
<evidence type="ECO:0000313" key="5">
    <source>
        <dbReference type="Proteomes" id="UP001166093"/>
    </source>
</evidence>
<protein>
    <submittedName>
        <fullName evidence="4">RBM43 protein</fullName>
    </submittedName>
</protein>
<proteinExistence type="predicted"/>
<evidence type="ECO:0000259" key="3">
    <source>
        <dbReference type="PROSITE" id="PS50102"/>
    </source>
</evidence>
<dbReference type="PANTHER" id="PTHR15225">
    <property type="entry name" value="INTERFERON-INDUCED PROTEIN 35/NMI N-MYC/STAT INTERACTING PROTEIN"/>
    <property type="match status" value="1"/>
</dbReference>
<evidence type="ECO:0000256" key="1">
    <source>
        <dbReference type="PROSITE-ProRule" id="PRU00176"/>
    </source>
</evidence>
<keyword evidence="1" id="KW-0694">RNA-binding</keyword>
<organism evidence="4 5">
    <name type="scientific">Polyodon spathula</name>
    <name type="common">North American paddlefish</name>
    <name type="synonym">Squalus spathula</name>
    <dbReference type="NCBI Taxonomy" id="7913"/>
    <lineage>
        <taxon>Eukaryota</taxon>
        <taxon>Metazoa</taxon>
        <taxon>Chordata</taxon>
        <taxon>Craniata</taxon>
        <taxon>Vertebrata</taxon>
        <taxon>Euteleostomi</taxon>
        <taxon>Actinopterygii</taxon>
        <taxon>Chondrostei</taxon>
        <taxon>Acipenseriformes</taxon>
        <taxon>Polyodontidae</taxon>
        <taxon>Polyodon</taxon>
    </lineage>
</organism>
<comment type="caution">
    <text evidence="4">The sequence shown here is derived from an EMBL/GenBank/DDBJ whole genome shotgun (WGS) entry which is preliminary data.</text>
</comment>
<evidence type="ECO:0000313" key="4">
    <source>
        <dbReference type="EMBL" id="MBN3277631.1"/>
    </source>
</evidence>
<dbReference type="Pfam" id="PF07292">
    <property type="entry name" value="NID"/>
    <property type="match status" value="1"/>
</dbReference>
<dbReference type="InterPro" id="IPR000504">
    <property type="entry name" value="RRM_dom"/>
</dbReference>
<dbReference type="InterPro" id="IPR012677">
    <property type="entry name" value="Nucleotide-bd_a/b_plait_sf"/>
</dbReference>
<gene>
    <name evidence="4" type="primary">Rbm43_1</name>
    <name evidence="4" type="ORF">GTO93_0003054</name>
</gene>
<evidence type="ECO:0000256" key="2">
    <source>
        <dbReference type="SAM" id="MobiDB-lite"/>
    </source>
</evidence>
<dbReference type="Gene3D" id="3.30.70.330">
    <property type="match status" value="1"/>
</dbReference>
<keyword evidence="5" id="KW-1185">Reference proteome</keyword>
<accession>A0ABS2XU83</accession>
<dbReference type="Proteomes" id="UP001166093">
    <property type="component" value="Unassembled WGS sequence"/>
</dbReference>
<feature type="non-terminal residue" evidence="4">
    <location>
        <position position="409"/>
    </location>
</feature>
<dbReference type="PANTHER" id="PTHR15225:SF8">
    <property type="entry name" value="RNA-BINDING PROTEIN 43"/>
    <property type="match status" value="1"/>
</dbReference>